<sequence>MEVTSRRKRWSLGLLMLAIVVLSWVLSSFLINSIFENDLYRKPFFITYINTATFMFYLVPYVKNCIQQYLEHGEIRYKEVEDEFLHNSDDEEISLTSPDQIDKLSLVETVRLSAEFCVVWYLANLATNASLSYTSVGSQTILSSTASFFTLLVGWFANTEKFNQVKVGALLLSFLGVVLVTKADSEQISHEVKRTALSIFIGNALALLGALLYGIYTTMLKYRIKDESRINMKVFFGFVGVFNIILLWPSLVILHYTGVEKFELPRGSFVIGVILTNCLITFVSDFCWVKAMLLTSPLTVTVGLSTTIPFAMIGDIIFKNEKITITYLIAAAMICVSFFIINRDAENDRHIE</sequence>
<feature type="transmembrane region" description="Helical" evidence="7">
    <location>
        <begin position="268"/>
        <end position="288"/>
    </location>
</feature>
<dbReference type="GO" id="GO:0022857">
    <property type="term" value="F:transmembrane transporter activity"/>
    <property type="evidence" value="ECO:0007669"/>
    <property type="project" value="InterPro"/>
</dbReference>
<feature type="transmembrane region" description="Helical" evidence="7">
    <location>
        <begin position="300"/>
        <end position="318"/>
    </location>
</feature>
<feature type="transmembrane region" description="Helical" evidence="7">
    <location>
        <begin position="165"/>
        <end position="183"/>
    </location>
</feature>
<comment type="subcellular location">
    <subcellularLocation>
        <location evidence="1">Membrane</location>
        <topology evidence="1">Multi-pass membrane protein</topology>
    </subcellularLocation>
</comment>
<dbReference type="OrthoDB" id="1436450at2759"/>
<accession>A0A1E4SAN2</accession>
<dbReference type="Proteomes" id="UP000094389">
    <property type="component" value="Unassembled WGS sequence"/>
</dbReference>
<dbReference type="Pfam" id="PF13127">
    <property type="entry name" value="DUF3955"/>
    <property type="match status" value="1"/>
</dbReference>
<dbReference type="PANTHER" id="PTHR23051:SF0">
    <property type="entry name" value="SOLUTE CARRIER FAMILY 35 MEMBER F5"/>
    <property type="match status" value="1"/>
</dbReference>
<dbReference type="AlphaFoldDB" id="A0A0H5C0D5"/>
<keyword evidence="3" id="KW-0813">Transport</keyword>
<feature type="transmembrane region" description="Helical" evidence="7">
    <location>
        <begin position="12"/>
        <end position="31"/>
    </location>
</feature>
<feature type="domain" description="DUF3955" evidence="8">
    <location>
        <begin position="12"/>
        <end position="60"/>
    </location>
</feature>
<accession>A0A0H5C0D5</accession>
<protein>
    <recommendedName>
        <fullName evidence="8">DUF3955 domain-containing protein</fullName>
    </recommendedName>
</protein>
<dbReference type="STRING" id="983966.A0A0H5C0D5"/>
<dbReference type="InterPro" id="IPR037185">
    <property type="entry name" value="EmrE-like"/>
</dbReference>
<dbReference type="RefSeq" id="XP_020073619.1">
    <property type="nucleotide sequence ID" value="XM_020213209.1"/>
</dbReference>
<evidence type="ECO:0000256" key="2">
    <source>
        <dbReference type="ARBA" id="ARBA00007863"/>
    </source>
</evidence>
<feature type="transmembrane region" description="Helical" evidence="7">
    <location>
        <begin position="324"/>
        <end position="341"/>
    </location>
</feature>
<dbReference type="EMBL" id="CDQK01000001">
    <property type="protein sequence ID" value="CEP21198.1"/>
    <property type="molecule type" value="Genomic_DNA"/>
</dbReference>
<evidence type="ECO:0000256" key="4">
    <source>
        <dbReference type="ARBA" id="ARBA00022692"/>
    </source>
</evidence>
<reference evidence="9" key="1">
    <citation type="submission" date="2014-12" db="EMBL/GenBank/DDBJ databases">
        <authorList>
            <person name="Jaenicke S."/>
        </authorList>
    </citation>
    <scope>NUCLEOTIDE SEQUENCE [LARGE SCALE GENOMIC DNA]</scope>
    <source>
        <strain evidence="9">CBS1600</strain>
    </source>
</reference>
<keyword evidence="5 7" id="KW-1133">Transmembrane helix</keyword>
<dbReference type="GeneID" id="30987605"/>
<feature type="transmembrane region" description="Helical" evidence="7">
    <location>
        <begin position="234"/>
        <end position="256"/>
    </location>
</feature>
<dbReference type="InterPro" id="IPR009262">
    <property type="entry name" value="SLC35_F1/F2/F6"/>
</dbReference>
<evidence type="ECO:0000313" key="9">
    <source>
        <dbReference type="EMBL" id="CEP21198.1"/>
    </source>
</evidence>
<evidence type="ECO:0000313" key="11">
    <source>
        <dbReference type="Proteomes" id="UP000038830"/>
    </source>
</evidence>
<feature type="transmembrane region" description="Helical" evidence="7">
    <location>
        <begin position="43"/>
        <end position="62"/>
    </location>
</feature>
<reference evidence="10 12" key="3">
    <citation type="journal article" date="2016" name="Proc. Natl. Acad. Sci. U.S.A.">
        <title>Comparative genomics of biotechnologically important yeasts.</title>
        <authorList>
            <person name="Riley R."/>
            <person name="Haridas S."/>
            <person name="Wolfe K.H."/>
            <person name="Lopes M.R."/>
            <person name="Hittinger C.T."/>
            <person name="Goeker M."/>
            <person name="Salamov A.A."/>
            <person name="Wisecaver J.H."/>
            <person name="Long T.M."/>
            <person name="Calvey C.H."/>
            <person name="Aerts A.L."/>
            <person name="Barry K.W."/>
            <person name="Choi C."/>
            <person name="Clum A."/>
            <person name="Coughlan A.Y."/>
            <person name="Deshpande S."/>
            <person name="Douglass A.P."/>
            <person name="Hanson S.J."/>
            <person name="Klenk H.-P."/>
            <person name="LaButti K.M."/>
            <person name="Lapidus A."/>
            <person name="Lindquist E.A."/>
            <person name="Lipzen A.M."/>
            <person name="Meier-Kolthoff J.P."/>
            <person name="Ohm R.A."/>
            <person name="Otillar R.P."/>
            <person name="Pangilinan J.L."/>
            <person name="Peng Y."/>
            <person name="Rokas A."/>
            <person name="Rosa C.A."/>
            <person name="Scheuner C."/>
            <person name="Sibirny A.A."/>
            <person name="Slot J.C."/>
            <person name="Stielow J.B."/>
            <person name="Sun H."/>
            <person name="Kurtzman C.P."/>
            <person name="Blackwell M."/>
            <person name="Grigoriev I.V."/>
            <person name="Jeffries T.W."/>
        </authorList>
    </citation>
    <scope>NUCLEOTIDE SEQUENCE [LARGE SCALE GENOMIC DNA]</scope>
    <source>
        <strain evidence="12">ATCC 18201 / CBS 1600 / BCRC 20928 / JCM 3617 / NBRC 0987 / NRRL Y-1542</strain>
        <strain evidence="10">NRRL Y-1542</strain>
    </source>
</reference>
<feature type="transmembrane region" description="Helical" evidence="7">
    <location>
        <begin position="195"/>
        <end position="213"/>
    </location>
</feature>
<evidence type="ECO:0000256" key="6">
    <source>
        <dbReference type="ARBA" id="ARBA00023136"/>
    </source>
</evidence>
<dbReference type="EMBL" id="KV453925">
    <property type="protein sequence ID" value="ODV76580.1"/>
    <property type="molecule type" value="Genomic_DNA"/>
</dbReference>
<keyword evidence="4 7" id="KW-0812">Transmembrane</keyword>
<dbReference type="Pfam" id="PF06027">
    <property type="entry name" value="SLC35F"/>
    <property type="match status" value="1"/>
</dbReference>
<dbReference type="Proteomes" id="UP000038830">
    <property type="component" value="Unassembled WGS sequence"/>
</dbReference>
<keyword evidence="6 7" id="KW-0472">Membrane</keyword>
<proteinExistence type="inferred from homology"/>
<comment type="similarity">
    <text evidence="2">Belongs to the SLC35F solute transporter family.</text>
</comment>
<evidence type="ECO:0000256" key="7">
    <source>
        <dbReference type="SAM" id="Phobius"/>
    </source>
</evidence>
<organism evidence="9 11">
    <name type="scientific">Cyberlindnera jadinii (strain ATCC 18201 / CBS 1600 / BCRC 20928 / JCM 3617 / NBRC 0987 / NRRL Y-1542)</name>
    <name type="common">Torula yeast</name>
    <name type="synonym">Candida utilis</name>
    <dbReference type="NCBI Taxonomy" id="983966"/>
    <lineage>
        <taxon>Eukaryota</taxon>
        <taxon>Fungi</taxon>
        <taxon>Dikarya</taxon>
        <taxon>Ascomycota</taxon>
        <taxon>Saccharomycotina</taxon>
        <taxon>Saccharomycetes</taxon>
        <taxon>Phaffomycetales</taxon>
        <taxon>Phaffomycetaceae</taxon>
        <taxon>Cyberlindnera</taxon>
    </lineage>
</organism>
<evidence type="ECO:0000256" key="5">
    <source>
        <dbReference type="ARBA" id="ARBA00022989"/>
    </source>
</evidence>
<evidence type="ECO:0000313" key="12">
    <source>
        <dbReference type="Proteomes" id="UP000094389"/>
    </source>
</evidence>
<dbReference type="OMA" id="MYGVYTI"/>
<gene>
    <name evidence="9" type="ORF">BN1211_1234</name>
    <name evidence="10" type="ORF">CYBJADRAFT_14416</name>
</gene>
<dbReference type="GO" id="GO:0000329">
    <property type="term" value="C:fungal-type vacuole membrane"/>
    <property type="evidence" value="ECO:0007669"/>
    <property type="project" value="TreeGrafter"/>
</dbReference>
<evidence type="ECO:0000259" key="8">
    <source>
        <dbReference type="Pfam" id="PF13127"/>
    </source>
</evidence>
<evidence type="ECO:0000313" key="10">
    <source>
        <dbReference type="EMBL" id="ODV76580.1"/>
    </source>
</evidence>
<dbReference type="PANTHER" id="PTHR23051">
    <property type="entry name" value="SOLUTE CARRIER FAMILY 35, MEMBER F5"/>
    <property type="match status" value="1"/>
</dbReference>
<evidence type="ECO:0000256" key="1">
    <source>
        <dbReference type="ARBA" id="ARBA00004141"/>
    </source>
</evidence>
<dbReference type="SUPFAM" id="SSF103481">
    <property type="entry name" value="Multidrug resistance efflux transporter EmrE"/>
    <property type="match status" value="2"/>
</dbReference>
<dbReference type="InterPro" id="IPR025016">
    <property type="entry name" value="DUF3955"/>
</dbReference>
<keyword evidence="12" id="KW-1185">Reference proteome</keyword>
<reference evidence="11" key="2">
    <citation type="journal article" date="2015" name="J. Biotechnol.">
        <title>The structure of the Cyberlindnera jadinii genome and its relation to Candida utilis analyzed by the occurrence of single nucleotide polymorphisms.</title>
        <authorList>
            <person name="Rupp O."/>
            <person name="Brinkrolf K."/>
            <person name="Buerth C."/>
            <person name="Kunigo M."/>
            <person name="Schneider J."/>
            <person name="Jaenicke S."/>
            <person name="Goesmann A."/>
            <person name="Puehler A."/>
            <person name="Jaeger K.-E."/>
            <person name="Ernst J.F."/>
        </authorList>
    </citation>
    <scope>NUCLEOTIDE SEQUENCE [LARGE SCALE GENOMIC DNA]</scope>
    <source>
        <strain evidence="11">ATCC 18201 / CBS 1600 / BCRC 20928 / JCM 3617 / NBRC 0987 / NRRL Y-1542</strain>
    </source>
</reference>
<evidence type="ECO:0000256" key="3">
    <source>
        <dbReference type="ARBA" id="ARBA00022448"/>
    </source>
</evidence>
<name>A0A0H5C0D5_CYBJN</name>